<comment type="caution">
    <text evidence="3">The sequence shown here is derived from an EMBL/GenBank/DDBJ whole genome shotgun (WGS) entry which is preliminary data.</text>
</comment>
<sequence>MAAYYCPVIVCIIFAMGSVAQEGHTGHVIRGEHRGHGGQVIRKKISNTVDVSIARATDPFGVSQERRSSTHGSHATHGEHGGHGAQTGHEGHGIIGGSHGVQGHSSHGSDAKAGHGNHGHQKSDHTEHRQTSARLDSAHGHGGTFKQIGHDINSGKHSDHKTVVQVVMKSHDLPVPKVKDGHSISEINAVSSHAGHTIPVSTAITEIGSHATHGEHGTHSTAIIGGSNDIQGHGSHGSNSDVGHDNHGIQKSDHTGHRQTNTHQESAHGRGSNFEQNGHGIDSGMHSDHKTIVQDVSKLHGQKTQAGQSISEINAVVSHAGHTIPTHTSIIKHDNANNMKRDHEIHVHESVGRQNINADNITHEHTLSSQGTQDLHDRHGDGHSMPFHDTTPGHHVDHNSHRVNVKPSIENENHLPRLNAHEIHSGRSMTTQSGSANPSRHIKIEGSETMAALEHNSRVSPSHDVHKVPTTKQSMNTMQVEHGGHIIPTLEHSDKLAIWGNSKELNHGVHTPDVQRISGTPSHLPSSLTQLPDKRIIQSPSNGSNQWHHSNIRHISPKPQVHEAHSSHANVNMKNSRLPSDDTGSGVHKKVAEHGDHRINDHLTNAMLMFNSVDPSAKDSTVNQHTGGHTMKNDTKRNHVDVLGARQSNTQQKVDFVIPRTLEFHQAQHKLRKENIHTVTGLLEGLNAKKEASSNVELIGHIDPVEMELHDHPVDAHASSLDGVLTVDSNLNVDRSRIHAESNVPNVNKGSGQNISIVHTTSQKSKMANSTASSLNLNNFLENINAELNNKGFGFVEPITSNSGVQNSIGQQRPSAVKRQDNHNIPAHTGSSFDAGTVSNLGQGQGNIFTGFKNNREMHDRNNRNQLPPTTPSPPIESTTVFVQQFSGEPTSMDSIFMRMFDPLTADMMLNRNVYPPVVDPFNDPRVPHNHGPMTSPVHNNGFSMFDFFVGEF</sequence>
<feature type="compositionally biased region" description="Basic and acidic residues" evidence="1">
    <location>
        <begin position="242"/>
        <end position="256"/>
    </location>
</feature>
<keyword evidence="4" id="KW-1185">Reference proteome</keyword>
<evidence type="ECO:0000256" key="2">
    <source>
        <dbReference type="SAM" id="SignalP"/>
    </source>
</evidence>
<accession>A0ABD3VYT2</accession>
<keyword evidence="2" id="KW-0732">Signal</keyword>
<reference evidence="3 4" key="1">
    <citation type="submission" date="2024-11" db="EMBL/GenBank/DDBJ databases">
        <title>Chromosome-level genome assembly of the freshwater bivalve Anodonta woodiana.</title>
        <authorList>
            <person name="Chen X."/>
        </authorList>
    </citation>
    <scope>NUCLEOTIDE SEQUENCE [LARGE SCALE GENOMIC DNA]</scope>
    <source>
        <strain evidence="3">MN2024</strain>
        <tissue evidence="3">Gills</tissue>
    </source>
</reference>
<evidence type="ECO:0000256" key="1">
    <source>
        <dbReference type="SAM" id="MobiDB-lite"/>
    </source>
</evidence>
<protein>
    <recommendedName>
        <fullName evidence="5">Filaggrin-2-like</fullName>
    </recommendedName>
</protein>
<evidence type="ECO:0000313" key="3">
    <source>
        <dbReference type="EMBL" id="KAL3866757.1"/>
    </source>
</evidence>
<name>A0ABD3VYT2_SINWO</name>
<evidence type="ECO:0000313" key="4">
    <source>
        <dbReference type="Proteomes" id="UP001634394"/>
    </source>
</evidence>
<proteinExistence type="predicted"/>
<dbReference type="Proteomes" id="UP001634394">
    <property type="component" value="Unassembled WGS sequence"/>
</dbReference>
<dbReference type="AlphaFoldDB" id="A0ABD3VYT2"/>
<gene>
    <name evidence="3" type="ORF">ACJMK2_044033</name>
</gene>
<feature type="signal peptide" evidence="2">
    <location>
        <begin position="1"/>
        <end position="20"/>
    </location>
</feature>
<organism evidence="3 4">
    <name type="scientific">Sinanodonta woodiana</name>
    <name type="common">Chinese pond mussel</name>
    <name type="synonym">Anodonta woodiana</name>
    <dbReference type="NCBI Taxonomy" id="1069815"/>
    <lineage>
        <taxon>Eukaryota</taxon>
        <taxon>Metazoa</taxon>
        <taxon>Spiralia</taxon>
        <taxon>Lophotrochozoa</taxon>
        <taxon>Mollusca</taxon>
        <taxon>Bivalvia</taxon>
        <taxon>Autobranchia</taxon>
        <taxon>Heteroconchia</taxon>
        <taxon>Palaeoheterodonta</taxon>
        <taxon>Unionida</taxon>
        <taxon>Unionoidea</taxon>
        <taxon>Unionidae</taxon>
        <taxon>Unioninae</taxon>
        <taxon>Sinanodonta</taxon>
    </lineage>
</organism>
<dbReference type="EMBL" id="JBJQND010000009">
    <property type="protein sequence ID" value="KAL3866757.1"/>
    <property type="molecule type" value="Genomic_DNA"/>
</dbReference>
<evidence type="ECO:0008006" key="5">
    <source>
        <dbReference type="Google" id="ProtNLM"/>
    </source>
</evidence>
<feature type="chain" id="PRO_5044822810" description="Filaggrin-2-like" evidence="2">
    <location>
        <begin position="21"/>
        <end position="953"/>
    </location>
</feature>
<feature type="compositionally biased region" description="Basic and acidic residues" evidence="1">
    <location>
        <begin position="121"/>
        <end position="130"/>
    </location>
</feature>
<feature type="compositionally biased region" description="Basic and acidic residues" evidence="1">
    <location>
        <begin position="854"/>
        <end position="863"/>
    </location>
</feature>
<feature type="region of interest" description="Disordered" evidence="1">
    <location>
        <begin position="56"/>
        <end position="160"/>
    </location>
</feature>
<feature type="region of interest" description="Disordered" evidence="1">
    <location>
        <begin position="849"/>
        <end position="876"/>
    </location>
</feature>
<feature type="region of interest" description="Disordered" evidence="1">
    <location>
        <begin position="211"/>
        <end position="287"/>
    </location>
</feature>